<proteinExistence type="predicted"/>
<keyword evidence="2" id="KW-1185">Reference proteome</keyword>
<organism evidence="1 2">
    <name type="scientific">Mucilaginibacter gilvus</name>
    <dbReference type="NCBI Taxonomy" id="2305909"/>
    <lineage>
        <taxon>Bacteria</taxon>
        <taxon>Pseudomonadati</taxon>
        <taxon>Bacteroidota</taxon>
        <taxon>Sphingobacteriia</taxon>
        <taxon>Sphingobacteriales</taxon>
        <taxon>Sphingobacteriaceae</taxon>
        <taxon>Mucilaginibacter</taxon>
    </lineage>
</organism>
<evidence type="ECO:0000313" key="2">
    <source>
        <dbReference type="Proteomes" id="UP000286701"/>
    </source>
</evidence>
<dbReference type="Proteomes" id="UP000286701">
    <property type="component" value="Unassembled WGS sequence"/>
</dbReference>
<sequence>MKIATLIFLFFSSALYPATEKSQAQSFSKAAFYAILASGKLEEINRELTLLATAELPEKQAYEGTLLMRKAGLVKIPGQKLIFFKKGRIKLESALLDNNSNGEFYFLRLIIQEHAPKIVKYRKEIEADKLFVKTTYKTLPLSVQQAISDYSKNSKILHPQDLSL</sequence>
<dbReference type="OrthoDB" id="663842at2"/>
<reference evidence="1 2" key="1">
    <citation type="submission" date="2019-01" db="EMBL/GenBank/DDBJ databases">
        <title>Mucilaginibacter antarcticum sp. nov., isolated from antarctic soil.</title>
        <authorList>
            <person name="Yan Y.-Q."/>
            <person name="Du Z.-J."/>
        </authorList>
    </citation>
    <scope>NUCLEOTIDE SEQUENCE [LARGE SCALE GENOMIC DNA]</scope>
    <source>
        <strain evidence="1 2">F01003</strain>
    </source>
</reference>
<accession>A0A444MKN6</accession>
<protein>
    <submittedName>
        <fullName evidence="1">Uncharacterized protein</fullName>
    </submittedName>
</protein>
<name>A0A444MKN6_9SPHI</name>
<dbReference type="EMBL" id="SBIW01000008">
    <property type="protein sequence ID" value="RWY49415.1"/>
    <property type="molecule type" value="Genomic_DNA"/>
</dbReference>
<comment type="caution">
    <text evidence="1">The sequence shown here is derived from an EMBL/GenBank/DDBJ whole genome shotgun (WGS) entry which is preliminary data.</text>
</comment>
<gene>
    <name evidence="1" type="ORF">EPL05_18595</name>
</gene>
<evidence type="ECO:0000313" key="1">
    <source>
        <dbReference type="EMBL" id="RWY49415.1"/>
    </source>
</evidence>
<dbReference type="AlphaFoldDB" id="A0A444MKN6"/>
<dbReference type="RefSeq" id="WP_128535487.1">
    <property type="nucleotide sequence ID" value="NZ_SBIW01000008.1"/>
</dbReference>